<dbReference type="InterPro" id="IPR036291">
    <property type="entry name" value="NAD(P)-bd_dom_sf"/>
</dbReference>
<protein>
    <submittedName>
        <fullName evidence="4">SDR family NAD(P)-dependent oxidoreductase</fullName>
    </submittedName>
</protein>
<evidence type="ECO:0000256" key="1">
    <source>
        <dbReference type="ARBA" id="ARBA00006484"/>
    </source>
</evidence>
<dbReference type="GO" id="GO:0016491">
    <property type="term" value="F:oxidoreductase activity"/>
    <property type="evidence" value="ECO:0007669"/>
    <property type="project" value="UniProtKB-KW"/>
</dbReference>
<evidence type="ECO:0000313" key="4">
    <source>
        <dbReference type="EMBL" id="MYN09621.1"/>
    </source>
</evidence>
<dbReference type="SUPFAM" id="SSF51735">
    <property type="entry name" value="NAD(P)-binding Rossmann-fold domains"/>
    <property type="match status" value="1"/>
</dbReference>
<gene>
    <name evidence="4" type="ORF">GTP77_20050</name>
</gene>
<dbReference type="Pfam" id="PF00106">
    <property type="entry name" value="adh_short"/>
    <property type="match status" value="1"/>
</dbReference>
<comment type="caution">
    <text evidence="4">The sequence shown here is derived from an EMBL/GenBank/DDBJ whole genome shotgun (WGS) entry which is preliminary data.</text>
</comment>
<evidence type="ECO:0000256" key="2">
    <source>
        <dbReference type="ARBA" id="ARBA00023002"/>
    </source>
</evidence>
<organism evidence="4 5">
    <name type="scientific">Pseudoduganella aquatica</name>
    <dbReference type="NCBI Taxonomy" id="2660641"/>
    <lineage>
        <taxon>Bacteria</taxon>
        <taxon>Pseudomonadati</taxon>
        <taxon>Pseudomonadota</taxon>
        <taxon>Betaproteobacteria</taxon>
        <taxon>Burkholderiales</taxon>
        <taxon>Oxalobacteraceae</taxon>
        <taxon>Telluria group</taxon>
        <taxon>Pseudoduganella</taxon>
    </lineage>
</organism>
<accession>A0A7X4HE68</accession>
<dbReference type="EMBL" id="WWCU01000025">
    <property type="protein sequence ID" value="MYN09621.1"/>
    <property type="molecule type" value="Genomic_DNA"/>
</dbReference>
<dbReference type="Proteomes" id="UP000450676">
    <property type="component" value="Unassembled WGS sequence"/>
</dbReference>
<proteinExistence type="inferred from homology"/>
<dbReference type="Gene3D" id="3.40.50.720">
    <property type="entry name" value="NAD(P)-binding Rossmann-like Domain"/>
    <property type="match status" value="1"/>
</dbReference>
<dbReference type="InterPro" id="IPR051911">
    <property type="entry name" value="SDR_oxidoreductase"/>
</dbReference>
<dbReference type="PANTHER" id="PTHR43976:SF16">
    <property type="entry name" value="SHORT-CHAIN DEHYDROGENASE_REDUCTASE FAMILY PROTEIN"/>
    <property type="match status" value="1"/>
</dbReference>
<evidence type="ECO:0000313" key="5">
    <source>
        <dbReference type="Proteomes" id="UP000450676"/>
    </source>
</evidence>
<dbReference type="PRINTS" id="PR00080">
    <property type="entry name" value="SDRFAMILY"/>
</dbReference>
<dbReference type="RefSeq" id="WP_161073919.1">
    <property type="nucleotide sequence ID" value="NZ_CP086370.1"/>
</dbReference>
<reference evidence="4 5" key="1">
    <citation type="submission" date="2019-12" db="EMBL/GenBank/DDBJ databases">
        <title>Novel species isolated from a subtropical stream in China.</title>
        <authorList>
            <person name="Lu H."/>
        </authorList>
    </citation>
    <scope>NUCLEOTIDE SEQUENCE [LARGE SCALE GENOMIC DNA]</scope>
    <source>
        <strain evidence="4 5">FT127W</strain>
    </source>
</reference>
<name>A0A7X4HE68_9BURK</name>
<dbReference type="AlphaFoldDB" id="A0A7X4HE68"/>
<comment type="similarity">
    <text evidence="1 3">Belongs to the short-chain dehydrogenases/reductases (SDR) family.</text>
</comment>
<dbReference type="CDD" id="cd05374">
    <property type="entry name" value="17beta-HSD-like_SDR_c"/>
    <property type="match status" value="1"/>
</dbReference>
<dbReference type="PANTHER" id="PTHR43976">
    <property type="entry name" value="SHORT CHAIN DEHYDROGENASE"/>
    <property type="match status" value="1"/>
</dbReference>
<evidence type="ECO:0000256" key="3">
    <source>
        <dbReference type="RuleBase" id="RU000363"/>
    </source>
</evidence>
<dbReference type="NCBIfam" id="NF004824">
    <property type="entry name" value="PRK06180.1"/>
    <property type="match status" value="1"/>
</dbReference>
<keyword evidence="5" id="KW-1185">Reference proteome</keyword>
<dbReference type="PRINTS" id="PR00081">
    <property type="entry name" value="GDHRDH"/>
</dbReference>
<dbReference type="PROSITE" id="PS00061">
    <property type="entry name" value="ADH_SHORT"/>
    <property type="match status" value="1"/>
</dbReference>
<dbReference type="InterPro" id="IPR020904">
    <property type="entry name" value="Sc_DH/Rdtase_CS"/>
</dbReference>
<dbReference type="InterPro" id="IPR002347">
    <property type="entry name" value="SDR_fam"/>
</dbReference>
<keyword evidence="2" id="KW-0560">Oxidoreductase</keyword>
<sequence length="283" mass="30131">MSKVWFITGASRGFGVLMAKDALARGDSVAATARNPQAVIDAIGAHPNLLALRLDVTQEAAAVLAARAAVDRFGRIDVLVNNAGYGLLGAVEEASDAEVRALYDTNVFGLLNVTRAVLPHMRRQGGGHVMNISSVGGYTAHAGWGVYGSTKFAVEGISEAMAEEVRPLGIHVTVVEPGYFRTEFLEGNSLVSTDARLDDYAGTVGAMRTFAASVSLKQPGDPRKLSLAILKLADSAQPPVRLMLGSDTVRMVREKNRFVEQELGEWISLSLSTDHDDVLPQAA</sequence>